<dbReference type="SUPFAM" id="SSF55781">
    <property type="entry name" value="GAF domain-like"/>
    <property type="match status" value="1"/>
</dbReference>
<dbReference type="InterPro" id="IPR043128">
    <property type="entry name" value="Rev_trsase/Diguanyl_cyclase"/>
</dbReference>
<dbReference type="Gene3D" id="3.30.70.270">
    <property type="match status" value="1"/>
</dbReference>
<name>A0ABT1WAH8_9PROT</name>
<dbReference type="SUPFAM" id="SSF55073">
    <property type="entry name" value="Nucleotide cyclase"/>
    <property type="match status" value="1"/>
</dbReference>
<comment type="caution">
    <text evidence="3">The sequence shown here is derived from an EMBL/GenBank/DDBJ whole genome shotgun (WGS) entry which is preliminary data.</text>
</comment>
<dbReference type="InterPro" id="IPR035919">
    <property type="entry name" value="EAL_sf"/>
</dbReference>
<dbReference type="CDD" id="cd01948">
    <property type="entry name" value="EAL"/>
    <property type="match status" value="1"/>
</dbReference>
<keyword evidence="4" id="KW-1185">Reference proteome</keyword>
<dbReference type="InterPro" id="IPR001633">
    <property type="entry name" value="EAL_dom"/>
</dbReference>
<dbReference type="SMART" id="SM00052">
    <property type="entry name" value="EAL"/>
    <property type="match status" value="1"/>
</dbReference>
<dbReference type="PANTHER" id="PTHR44757">
    <property type="entry name" value="DIGUANYLATE CYCLASE DGCP"/>
    <property type="match status" value="1"/>
</dbReference>
<dbReference type="EMBL" id="JAMSKV010000008">
    <property type="protein sequence ID" value="MCQ8278823.1"/>
    <property type="molecule type" value="Genomic_DNA"/>
</dbReference>
<evidence type="ECO:0000259" key="1">
    <source>
        <dbReference type="PROSITE" id="PS50883"/>
    </source>
</evidence>
<proteinExistence type="predicted"/>
<dbReference type="PANTHER" id="PTHR44757:SF2">
    <property type="entry name" value="BIOFILM ARCHITECTURE MAINTENANCE PROTEIN MBAA"/>
    <property type="match status" value="1"/>
</dbReference>
<dbReference type="Pfam" id="PF00563">
    <property type="entry name" value="EAL"/>
    <property type="match status" value="1"/>
</dbReference>
<dbReference type="Pfam" id="PF00990">
    <property type="entry name" value="GGDEF"/>
    <property type="match status" value="1"/>
</dbReference>
<dbReference type="RefSeq" id="WP_422864303.1">
    <property type="nucleotide sequence ID" value="NZ_JAMSKV010000008.1"/>
</dbReference>
<feature type="domain" description="EAL" evidence="1">
    <location>
        <begin position="367"/>
        <end position="617"/>
    </location>
</feature>
<dbReference type="InterPro" id="IPR052155">
    <property type="entry name" value="Biofilm_reg_signaling"/>
</dbReference>
<dbReference type="PROSITE" id="PS50883">
    <property type="entry name" value="EAL"/>
    <property type="match status" value="1"/>
</dbReference>
<evidence type="ECO:0000313" key="4">
    <source>
        <dbReference type="Proteomes" id="UP001524587"/>
    </source>
</evidence>
<evidence type="ECO:0000313" key="3">
    <source>
        <dbReference type="EMBL" id="MCQ8278823.1"/>
    </source>
</evidence>
<dbReference type="Proteomes" id="UP001524587">
    <property type="component" value="Unassembled WGS sequence"/>
</dbReference>
<evidence type="ECO:0000259" key="2">
    <source>
        <dbReference type="PROSITE" id="PS50887"/>
    </source>
</evidence>
<dbReference type="Gene3D" id="3.20.20.450">
    <property type="entry name" value="EAL domain"/>
    <property type="match status" value="1"/>
</dbReference>
<dbReference type="SMART" id="SM00267">
    <property type="entry name" value="GGDEF"/>
    <property type="match status" value="1"/>
</dbReference>
<accession>A0ABT1WAH8</accession>
<gene>
    <name evidence="3" type="ORF">NFI95_10195</name>
</gene>
<protein>
    <submittedName>
        <fullName evidence="3">EAL domain-containing protein</fullName>
    </submittedName>
</protein>
<organism evidence="3 4">
    <name type="scientific">Endosaccharibacter trunci</name>
    <dbReference type="NCBI Taxonomy" id="2812733"/>
    <lineage>
        <taxon>Bacteria</taxon>
        <taxon>Pseudomonadati</taxon>
        <taxon>Pseudomonadota</taxon>
        <taxon>Alphaproteobacteria</taxon>
        <taxon>Acetobacterales</taxon>
        <taxon>Acetobacteraceae</taxon>
        <taxon>Endosaccharibacter</taxon>
    </lineage>
</organism>
<dbReference type="CDD" id="cd01949">
    <property type="entry name" value="GGDEF"/>
    <property type="match status" value="1"/>
</dbReference>
<dbReference type="NCBIfam" id="TIGR00254">
    <property type="entry name" value="GGDEF"/>
    <property type="match status" value="1"/>
</dbReference>
<dbReference type="PROSITE" id="PS50887">
    <property type="entry name" value="GGDEF"/>
    <property type="match status" value="1"/>
</dbReference>
<dbReference type="InterPro" id="IPR000160">
    <property type="entry name" value="GGDEF_dom"/>
</dbReference>
<reference evidence="3 4" key="1">
    <citation type="submission" date="2022-06" db="EMBL/GenBank/DDBJ databases">
        <title>Endosaccharibacter gen. nov., sp. nov., endophytic bacteria isolated from sugarcane.</title>
        <authorList>
            <person name="Pitiwittayakul N."/>
            <person name="Yukphan P."/>
            <person name="Charoenyingcharoen P."/>
            <person name="Tanasupawat S."/>
        </authorList>
    </citation>
    <scope>NUCLEOTIDE SEQUENCE [LARGE SCALE GENOMIC DNA]</scope>
    <source>
        <strain evidence="3 4">KSS8</strain>
    </source>
</reference>
<feature type="domain" description="GGDEF" evidence="2">
    <location>
        <begin position="215"/>
        <end position="360"/>
    </location>
</feature>
<sequence>MRETSVAPGSEGALRMSLPLAGTALDDPSTDGPFTPFTRLVLRAHGAAIDPKSSGAVAFLTLESGSGLQLHAAAGRTDGEALPLTLMRAQMKSRRRMLVEIPDISAERCQQSAPPGERNNGFISLLGAIIRDKNGDAIGMLGLLDREQRRHSRDTLLTIADLARGVAALHAARQEAQHATTSAEPGLIDPVTGLPGRRSLVAQIEHMASPDAGRALFSLFRIDFGGLAALNDAYGRDIADRYLRHLADRLEAVAPVPGHLAHLGGSGFVILVPGRMGSSDADSMAQRMMDRLREPAQIGTLELPVRLSVGLAMYPADLPAPRGEASPAEEAAQLLLAAEAAVAHAKTQGDGRHSRAIRAVTDSHTLSNGLELDLQAAASAGAFHLNWMATIDTASEHVTGFEALLRWNRPGFGEVSPGLFIPVAEASGTIEMLDSWSLRAACIEAQGWNTPLSVAVNISSMWLSHGRLSRTVRRVLDETGLDPSRLQLELSARTTLDEDGHLRRELSQVRAMGVRLTLDDFGSGYSSLGALTLFPFNKVKLDRQFIAALGQDRRVEIITRSVLQMVQSLGMTCCAEGVETEAQLAFLDAHGCDEIQGYLLGRPAPKLPPQAMEAEADRTPA</sequence>
<dbReference type="SUPFAM" id="SSF141868">
    <property type="entry name" value="EAL domain-like"/>
    <property type="match status" value="1"/>
</dbReference>
<dbReference type="InterPro" id="IPR029787">
    <property type="entry name" value="Nucleotide_cyclase"/>
</dbReference>